<proteinExistence type="inferred from homology"/>
<feature type="chain" id="PRO_5045001184" description="Carboxylic ester hydrolase" evidence="3">
    <location>
        <begin position="31"/>
        <end position="580"/>
    </location>
</feature>
<dbReference type="InterPro" id="IPR050309">
    <property type="entry name" value="Type-B_Carboxylest/Lipase"/>
</dbReference>
<accession>A0ABR1MSV2</accession>
<feature type="domain" description="Carboxylesterase type B" evidence="4">
    <location>
        <begin position="35"/>
        <end position="501"/>
    </location>
</feature>
<reference evidence="5 6" key="1">
    <citation type="submission" date="2024-04" db="EMBL/GenBank/DDBJ databases">
        <title>Phyllosticta paracitricarpa is synonymous to the EU quarantine fungus P. citricarpa based on phylogenomic analyses.</title>
        <authorList>
            <consortium name="Lawrence Berkeley National Laboratory"/>
            <person name="Van Ingen-Buijs V.A."/>
            <person name="Van Westerhoven A.C."/>
            <person name="Haridas S."/>
            <person name="Skiadas P."/>
            <person name="Martin F."/>
            <person name="Groenewald J.Z."/>
            <person name="Crous P.W."/>
            <person name="Seidl M.F."/>
        </authorList>
    </citation>
    <scope>NUCLEOTIDE SEQUENCE [LARGE SCALE GENOMIC DNA]</scope>
    <source>
        <strain evidence="5 6">CBS 122670</strain>
    </source>
</reference>
<dbReference type="EC" id="3.1.1.-" evidence="3"/>
<dbReference type="Proteomes" id="UP001365128">
    <property type="component" value="Unassembled WGS sequence"/>
</dbReference>
<evidence type="ECO:0000313" key="5">
    <source>
        <dbReference type="EMBL" id="KAK7555591.1"/>
    </source>
</evidence>
<evidence type="ECO:0000313" key="6">
    <source>
        <dbReference type="Proteomes" id="UP001365128"/>
    </source>
</evidence>
<gene>
    <name evidence="5" type="ORF">IWX46DRAFT_577333</name>
</gene>
<comment type="similarity">
    <text evidence="1 3">Belongs to the type-B carboxylesterase/lipase family.</text>
</comment>
<sequence length="580" mass="62723">MGLFDNFICHAVTTGLLPVALLGCQAVSQCVDTPTMVCTNSGAVQGYTEQGTGNRVFKGIPFAESTAGINRFQPPVTGVKWTNTLNATEYGPTCPQASISSSLADQDDDCLNLNVWAPANGTDLPVFVYVYGGAMVTGGSSNAQWQGSNFASKGVVYVNFNYRESVFGAPNSVLLGLNGSSQNVNILDVEAALEWVYDNIETFGGNRSRVVLGGHSSGSVHVDHYLWNHPDTWLAGAIEMSANAKSGPGYAPQDVALNTLMADISNVTGSVVDSIAELQALSVYDIETSTFNSTTNTWFAPIVDNITRHSDYEGRFAQGLYPAHVPLIVGNSDQEGALFGAVYSAENTNFSSWINTFDADLAFVPDEELLAAYNESDYSSVSSMSGSSYGDARFLCSTDYFLDLRASTQPTWIYRWFGSYSIVTGVNGLGPTHGTEVPFFHGGNDCFSELDASDVTDDMQVLADWMNDWLVAWIKNPAAGPGWDKATPKSGPVATVGVPGNETEFIMADTADYNARCQSVSLLQQFLFPLPLGTRFPRNFSRSPAISTMRRFVVELGHTDRRDLLTEFGIGTHDFTWKKT</sequence>
<evidence type="ECO:0000256" key="3">
    <source>
        <dbReference type="RuleBase" id="RU361235"/>
    </source>
</evidence>
<evidence type="ECO:0000256" key="2">
    <source>
        <dbReference type="ARBA" id="ARBA00022801"/>
    </source>
</evidence>
<feature type="signal peptide" evidence="3">
    <location>
        <begin position="1"/>
        <end position="30"/>
    </location>
</feature>
<keyword evidence="2 3" id="KW-0378">Hydrolase</keyword>
<protein>
    <recommendedName>
        <fullName evidence="3">Carboxylic ester hydrolase</fullName>
        <ecNumber evidence="3">3.1.1.-</ecNumber>
    </recommendedName>
</protein>
<name>A0ABR1MSV2_9PEZI</name>
<dbReference type="PANTHER" id="PTHR11559">
    <property type="entry name" value="CARBOXYLESTERASE"/>
    <property type="match status" value="1"/>
</dbReference>
<dbReference type="EMBL" id="JBBPDW010000002">
    <property type="protein sequence ID" value="KAK7555591.1"/>
    <property type="molecule type" value="Genomic_DNA"/>
</dbReference>
<dbReference type="SUPFAM" id="SSF53474">
    <property type="entry name" value="alpha/beta-Hydrolases"/>
    <property type="match status" value="1"/>
</dbReference>
<evidence type="ECO:0000256" key="1">
    <source>
        <dbReference type="ARBA" id="ARBA00005964"/>
    </source>
</evidence>
<organism evidence="5 6">
    <name type="scientific">Phyllosticta citricarpa</name>
    <dbReference type="NCBI Taxonomy" id="55181"/>
    <lineage>
        <taxon>Eukaryota</taxon>
        <taxon>Fungi</taxon>
        <taxon>Dikarya</taxon>
        <taxon>Ascomycota</taxon>
        <taxon>Pezizomycotina</taxon>
        <taxon>Dothideomycetes</taxon>
        <taxon>Dothideomycetes incertae sedis</taxon>
        <taxon>Botryosphaeriales</taxon>
        <taxon>Phyllostictaceae</taxon>
        <taxon>Phyllosticta</taxon>
    </lineage>
</organism>
<comment type="caution">
    <text evidence="5">The sequence shown here is derived from an EMBL/GenBank/DDBJ whole genome shotgun (WGS) entry which is preliminary data.</text>
</comment>
<keyword evidence="6" id="KW-1185">Reference proteome</keyword>
<dbReference type="InterPro" id="IPR019826">
    <property type="entry name" value="Carboxylesterase_B_AS"/>
</dbReference>
<dbReference type="Gene3D" id="3.40.50.1820">
    <property type="entry name" value="alpha/beta hydrolase"/>
    <property type="match status" value="1"/>
</dbReference>
<dbReference type="Pfam" id="PF00135">
    <property type="entry name" value="COesterase"/>
    <property type="match status" value="1"/>
</dbReference>
<dbReference type="PROSITE" id="PS00122">
    <property type="entry name" value="CARBOXYLESTERASE_B_1"/>
    <property type="match status" value="1"/>
</dbReference>
<dbReference type="InterPro" id="IPR029058">
    <property type="entry name" value="AB_hydrolase_fold"/>
</dbReference>
<keyword evidence="3" id="KW-0732">Signal</keyword>
<dbReference type="InterPro" id="IPR002018">
    <property type="entry name" value="CarbesteraseB"/>
</dbReference>
<evidence type="ECO:0000259" key="4">
    <source>
        <dbReference type="Pfam" id="PF00135"/>
    </source>
</evidence>